<evidence type="ECO:0000256" key="1">
    <source>
        <dbReference type="SAM" id="MobiDB-lite"/>
    </source>
</evidence>
<accession>A0A0L0UZ58</accession>
<feature type="region of interest" description="Disordered" evidence="1">
    <location>
        <begin position="1"/>
        <end position="24"/>
    </location>
</feature>
<sequence length="150" mass="16393">MIDDQTNLTQTDNPSTSQPSIIGTRELTDQEELVRDQRTAKNAVSNTYSTSHRPKLSDHLDKKGRHMIAYPCKGCGGKSHQPMSNSSCSNLLRHQVSCLIKQNEVGPSSKLTSVGVPQLCAIWCAEAARPFTALADASHQDILHPTVVKN</sequence>
<comment type="caution">
    <text evidence="2">The sequence shown here is derived from an EMBL/GenBank/DDBJ whole genome shotgun (WGS) entry which is preliminary data.</text>
</comment>
<dbReference type="AlphaFoldDB" id="A0A0L0UZ58"/>
<protein>
    <submittedName>
        <fullName evidence="2">Uncharacterized protein</fullName>
    </submittedName>
</protein>
<organism evidence="2 3">
    <name type="scientific">Puccinia striiformis f. sp. tritici PST-78</name>
    <dbReference type="NCBI Taxonomy" id="1165861"/>
    <lineage>
        <taxon>Eukaryota</taxon>
        <taxon>Fungi</taxon>
        <taxon>Dikarya</taxon>
        <taxon>Basidiomycota</taxon>
        <taxon>Pucciniomycotina</taxon>
        <taxon>Pucciniomycetes</taxon>
        <taxon>Pucciniales</taxon>
        <taxon>Pucciniaceae</taxon>
        <taxon>Puccinia</taxon>
    </lineage>
</organism>
<gene>
    <name evidence="2" type="ORF">PSTG_14291</name>
</gene>
<reference evidence="3" key="1">
    <citation type="submission" date="2014-03" db="EMBL/GenBank/DDBJ databases">
        <title>The Genome Sequence of Puccinia striiformis f. sp. tritici PST-78.</title>
        <authorList>
            <consortium name="The Broad Institute Genome Sequencing Platform"/>
            <person name="Cuomo C."/>
            <person name="Hulbert S."/>
            <person name="Chen X."/>
            <person name="Walker B."/>
            <person name="Young S.K."/>
            <person name="Zeng Q."/>
            <person name="Gargeya S."/>
            <person name="Fitzgerald M."/>
            <person name="Haas B."/>
            <person name="Abouelleil A."/>
            <person name="Alvarado L."/>
            <person name="Arachchi H.M."/>
            <person name="Berlin A.M."/>
            <person name="Chapman S.B."/>
            <person name="Goldberg J."/>
            <person name="Griggs A."/>
            <person name="Gujja S."/>
            <person name="Hansen M."/>
            <person name="Howarth C."/>
            <person name="Imamovic A."/>
            <person name="Larimer J."/>
            <person name="McCowan C."/>
            <person name="Montmayeur A."/>
            <person name="Murphy C."/>
            <person name="Neiman D."/>
            <person name="Pearson M."/>
            <person name="Priest M."/>
            <person name="Roberts A."/>
            <person name="Saif S."/>
            <person name="Shea T."/>
            <person name="Sisk P."/>
            <person name="Sykes S."/>
            <person name="Wortman J."/>
            <person name="Nusbaum C."/>
            <person name="Birren B."/>
        </authorList>
    </citation>
    <scope>NUCLEOTIDE SEQUENCE [LARGE SCALE GENOMIC DNA]</scope>
    <source>
        <strain evidence="3">race PST-78</strain>
    </source>
</reference>
<name>A0A0L0UZ58_9BASI</name>
<proteinExistence type="predicted"/>
<dbReference type="Proteomes" id="UP000054564">
    <property type="component" value="Unassembled WGS sequence"/>
</dbReference>
<dbReference type="EMBL" id="AJIL01000168">
    <property type="protein sequence ID" value="KNE92333.1"/>
    <property type="molecule type" value="Genomic_DNA"/>
</dbReference>
<evidence type="ECO:0000313" key="2">
    <source>
        <dbReference type="EMBL" id="KNE92333.1"/>
    </source>
</evidence>
<keyword evidence="3" id="KW-1185">Reference proteome</keyword>
<feature type="compositionally biased region" description="Polar residues" evidence="1">
    <location>
        <begin position="1"/>
        <end position="21"/>
    </location>
</feature>
<evidence type="ECO:0000313" key="3">
    <source>
        <dbReference type="Proteomes" id="UP000054564"/>
    </source>
</evidence>